<proteinExistence type="predicted"/>
<keyword evidence="1" id="KW-0328">Glycosyltransferase</keyword>
<dbReference type="GO" id="GO:0008713">
    <property type="term" value="F:ADP-heptose-lipopolysaccharide heptosyltransferase activity"/>
    <property type="evidence" value="ECO:0007669"/>
    <property type="project" value="TreeGrafter"/>
</dbReference>
<sequence>MVARDLGASGALLSSARAAPASSARGAPASSARRSAAPARAQGVERIAVFRALQLGDLLCAVPALRALRHGFPDARITLIGLPSAAEFVRRFGCYVDDWLEFPGIAALPEQPARAELLPAFFARARAMRFDLALQMHGSGERTNSIVRLLGAQRNVAFGLSAHGPNPDDIVPWPEEGHEIERLLRITDHLGLPRQGLELELPIDELERRRWARLARRRSLDPRRLVLVHPGSRLASRRWPAQRYAALCDRLSARGWQVALTGTSEERAIVDAVLAAMHSPAADLCGCTTLGELAAAIESCRLLVCNDTSVSHVASAVGTRSVVIASGSEITRWRPLNRLLHSVLATDLPCRPCADAVCRFDDHPCATAIDVERVFELALHHLLPASLPEHA</sequence>
<reference evidence="3" key="3">
    <citation type="journal article" date="2008" name="FEMS Microbiol. Lett.">
        <title>Identification of genes coding for hydrolytic dehalogenation in the metagenome derived from a denitrifying 4-chlorobenzoate degrading consortium.</title>
        <authorList>
            <person name="Chae J.C."/>
            <person name="Song B."/>
            <person name="Zylstra G.J."/>
        </authorList>
    </citation>
    <scope>NUCLEOTIDE SEQUENCE</scope>
</reference>
<evidence type="ECO:0000256" key="1">
    <source>
        <dbReference type="ARBA" id="ARBA00022676"/>
    </source>
</evidence>
<organism evidence="3">
    <name type="scientific">consortium cosmid clone pGZ1</name>
    <dbReference type="NCBI Taxonomy" id="397422"/>
    <lineage>
        <taxon>Bacteria</taxon>
        <taxon>environmental samples</taxon>
    </lineage>
</organism>
<name>Q0MX72_9BACT</name>
<evidence type="ECO:0000256" key="2">
    <source>
        <dbReference type="ARBA" id="ARBA00022679"/>
    </source>
</evidence>
<dbReference type="GO" id="GO:0009244">
    <property type="term" value="P:lipopolysaccharide core region biosynthetic process"/>
    <property type="evidence" value="ECO:0007669"/>
    <property type="project" value="TreeGrafter"/>
</dbReference>
<reference evidence="3" key="2">
    <citation type="submission" date="2006-06" db="EMBL/GenBank/DDBJ databases">
        <authorList>
            <person name="Chae J.-C."/>
            <person name="Song B."/>
            <person name="Zylstra G.J."/>
        </authorList>
    </citation>
    <scope>NUCLEOTIDE SEQUENCE</scope>
</reference>
<dbReference type="SUPFAM" id="SSF53756">
    <property type="entry name" value="UDP-Glycosyltransferase/glycogen phosphorylase"/>
    <property type="match status" value="1"/>
</dbReference>
<dbReference type="AlphaFoldDB" id="Q0MX72"/>
<dbReference type="EMBL" id="DQ826744">
    <property type="protein sequence ID" value="ABI15639.1"/>
    <property type="molecule type" value="Genomic_DNA"/>
</dbReference>
<dbReference type="CDD" id="cd03789">
    <property type="entry name" value="GT9_LPS_heptosyltransferase"/>
    <property type="match status" value="1"/>
</dbReference>
<dbReference type="InterPro" id="IPR002201">
    <property type="entry name" value="Glyco_trans_9"/>
</dbReference>
<dbReference type="Pfam" id="PF01075">
    <property type="entry name" value="Glyco_transf_9"/>
    <property type="match status" value="1"/>
</dbReference>
<dbReference type="PANTHER" id="PTHR30160:SF1">
    <property type="entry name" value="LIPOPOLYSACCHARIDE 1,2-N-ACETYLGLUCOSAMINETRANSFERASE-RELATED"/>
    <property type="match status" value="1"/>
</dbReference>
<dbReference type="PANTHER" id="PTHR30160">
    <property type="entry name" value="TETRAACYLDISACCHARIDE 4'-KINASE-RELATED"/>
    <property type="match status" value="1"/>
</dbReference>
<protein>
    <submittedName>
        <fullName evidence="3">ADP-heptose:LPS heptocyltransferase</fullName>
    </submittedName>
</protein>
<keyword evidence="2 3" id="KW-0808">Transferase</keyword>
<accession>Q0MX72</accession>
<dbReference type="InterPro" id="IPR051199">
    <property type="entry name" value="LPS_LOS_Heptosyltrfase"/>
</dbReference>
<dbReference type="Gene3D" id="3.40.50.2000">
    <property type="entry name" value="Glycogen Phosphorylase B"/>
    <property type="match status" value="2"/>
</dbReference>
<dbReference type="GO" id="GO:0005829">
    <property type="term" value="C:cytosol"/>
    <property type="evidence" value="ECO:0007669"/>
    <property type="project" value="TreeGrafter"/>
</dbReference>
<reference evidence="3" key="1">
    <citation type="journal article" date="2002" name="FEMS Microbiol. Lett.">
        <title>Characterization of bacterial consortia capable of degrading 4-chlorobenzoate and 4-bromobenzoate under denitrifying conditions.</title>
        <authorList>
            <person name="Song B."/>
            <person name="Kerkhof L.J."/>
            <person name="Haggblom M.M."/>
        </authorList>
    </citation>
    <scope>NUCLEOTIDE SEQUENCE</scope>
</reference>
<evidence type="ECO:0000313" key="3">
    <source>
        <dbReference type="EMBL" id="ABI15639.1"/>
    </source>
</evidence>